<dbReference type="Pfam" id="PF07727">
    <property type="entry name" value="RVT_2"/>
    <property type="match status" value="1"/>
</dbReference>
<evidence type="ECO:0000313" key="2">
    <source>
        <dbReference type="EMBL" id="RVW14478.1"/>
    </source>
</evidence>
<dbReference type="InterPro" id="IPR043502">
    <property type="entry name" value="DNA/RNA_pol_sf"/>
</dbReference>
<evidence type="ECO:0000259" key="1">
    <source>
        <dbReference type="Pfam" id="PF07727"/>
    </source>
</evidence>
<reference evidence="2 3" key="1">
    <citation type="journal article" date="2018" name="PLoS Genet.">
        <title>Population sequencing reveals clonal diversity and ancestral inbreeding in the grapevine cultivar Chardonnay.</title>
        <authorList>
            <person name="Roach M.J."/>
            <person name="Johnson D.L."/>
            <person name="Bohlmann J."/>
            <person name="van Vuuren H.J."/>
            <person name="Jones S.J."/>
            <person name="Pretorius I.S."/>
            <person name="Schmidt S.A."/>
            <person name="Borneman A.R."/>
        </authorList>
    </citation>
    <scope>NUCLEOTIDE SEQUENCE [LARGE SCALE GENOMIC DNA]</scope>
    <source>
        <strain evidence="3">cv. Chardonnay</strain>
        <tissue evidence="2">Leaf</tissue>
    </source>
</reference>
<dbReference type="AlphaFoldDB" id="A0A438BU68"/>
<proteinExistence type="predicted"/>
<dbReference type="EMBL" id="QGNW01002617">
    <property type="protein sequence ID" value="RVW14478.1"/>
    <property type="molecule type" value="Genomic_DNA"/>
</dbReference>
<accession>A0A438BU68</accession>
<dbReference type="Proteomes" id="UP000288805">
    <property type="component" value="Unassembled WGS sequence"/>
</dbReference>
<name>A0A438BU68_VITVI</name>
<gene>
    <name evidence="2" type="ORF">CK203_077241</name>
</gene>
<feature type="domain" description="Reverse transcriptase Ty1/copia-type" evidence="1">
    <location>
        <begin position="129"/>
        <end position="177"/>
    </location>
</feature>
<protein>
    <recommendedName>
        <fullName evidence="1">Reverse transcriptase Ty1/copia-type domain-containing protein</fullName>
    </recommendedName>
</protein>
<comment type="caution">
    <text evidence="2">The sequence shown here is derived from an EMBL/GenBank/DDBJ whole genome shotgun (WGS) entry which is preliminary data.</text>
</comment>
<evidence type="ECO:0000313" key="3">
    <source>
        <dbReference type="Proteomes" id="UP000288805"/>
    </source>
</evidence>
<dbReference type="InterPro" id="IPR013103">
    <property type="entry name" value="RVT_2"/>
</dbReference>
<dbReference type="SUPFAM" id="SSF56672">
    <property type="entry name" value="DNA/RNA polymerases"/>
    <property type="match status" value="1"/>
</dbReference>
<organism evidence="2 3">
    <name type="scientific">Vitis vinifera</name>
    <name type="common">Grape</name>
    <dbReference type="NCBI Taxonomy" id="29760"/>
    <lineage>
        <taxon>Eukaryota</taxon>
        <taxon>Viridiplantae</taxon>
        <taxon>Streptophyta</taxon>
        <taxon>Embryophyta</taxon>
        <taxon>Tracheophyta</taxon>
        <taxon>Spermatophyta</taxon>
        <taxon>Magnoliopsida</taxon>
        <taxon>eudicotyledons</taxon>
        <taxon>Gunneridae</taxon>
        <taxon>Pentapetalae</taxon>
        <taxon>rosids</taxon>
        <taxon>Vitales</taxon>
        <taxon>Vitaceae</taxon>
        <taxon>Viteae</taxon>
        <taxon>Vitis</taxon>
    </lineage>
</organism>
<sequence>MIGHLTTNIERHSQPPLSPPLLLQPPPIDLILSMELFLYELSHPVKETRILITSLSHKSLEDCLQCISSKRTQFFEGLLSLSFHSVSLSVRLLSLSTLSQNSTCCKARFLLTSTLPNTSLFQDDYPLIASVCLLLSMAAMHSWPLYQLDIKNAFLHGDLAEKVYMEQPPGFVAHGKSGSDQNGIQKLKQDFFTHFQTKDLGKLKHFLGIEIAQSSSGVILSQRKYALDILEETGDPGRYRRLVGKLNYSPLLVQTFLFLTPGQGVLYENRGHTRLLVTQMQIRAGSP</sequence>